<reference evidence="1" key="1">
    <citation type="journal article" date="2014" name="Front. Microbiol.">
        <title>High frequency of phylogenetically diverse reductive dehalogenase-homologous genes in deep subseafloor sedimentary metagenomes.</title>
        <authorList>
            <person name="Kawai M."/>
            <person name="Futagami T."/>
            <person name="Toyoda A."/>
            <person name="Takaki Y."/>
            <person name="Nishi S."/>
            <person name="Hori S."/>
            <person name="Arai W."/>
            <person name="Tsubouchi T."/>
            <person name="Morono Y."/>
            <person name="Uchiyama I."/>
            <person name="Ito T."/>
            <person name="Fujiyama A."/>
            <person name="Inagaki F."/>
            <person name="Takami H."/>
        </authorList>
    </citation>
    <scope>NUCLEOTIDE SEQUENCE</scope>
    <source>
        <strain evidence="1">Expedition CK06-06</strain>
    </source>
</reference>
<proteinExistence type="predicted"/>
<feature type="non-terminal residue" evidence="1">
    <location>
        <position position="107"/>
    </location>
</feature>
<dbReference type="EMBL" id="BART01011408">
    <property type="protein sequence ID" value="GAG84695.1"/>
    <property type="molecule type" value="Genomic_DNA"/>
</dbReference>
<name>X1APK2_9ZZZZ</name>
<gene>
    <name evidence="1" type="ORF">S01H4_24318</name>
</gene>
<accession>X1APK2</accession>
<protein>
    <recommendedName>
        <fullName evidence="2">Roadblock/LAMTOR2 domain-containing protein</fullName>
    </recommendedName>
</protein>
<evidence type="ECO:0000313" key="1">
    <source>
        <dbReference type="EMBL" id="GAG84695.1"/>
    </source>
</evidence>
<sequence>MSQINYEEIIAQLKSDLNAECAIANKYGIILGTKIKELSKGKVIPQKILSLISNSKEIANELNLDKINSFAIEAQENNYLFSFSEKLILISKLDLSVNLAKFMPSIS</sequence>
<comment type="caution">
    <text evidence="1">The sequence shown here is derived from an EMBL/GenBank/DDBJ whole genome shotgun (WGS) entry which is preliminary data.</text>
</comment>
<organism evidence="1">
    <name type="scientific">marine sediment metagenome</name>
    <dbReference type="NCBI Taxonomy" id="412755"/>
    <lineage>
        <taxon>unclassified sequences</taxon>
        <taxon>metagenomes</taxon>
        <taxon>ecological metagenomes</taxon>
    </lineage>
</organism>
<evidence type="ECO:0008006" key="2">
    <source>
        <dbReference type="Google" id="ProtNLM"/>
    </source>
</evidence>
<dbReference type="AlphaFoldDB" id="X1APK2"/>